<keyword evidence="2" id="KW-0966">Cell projection</keyword>
<evidence type="ECO:0000256" key="1">
    <source>
        <dbReference type="SAM" id="Phobius"/>
    </source>
</evidence>
<dbReference type="AlphaFoldDB" id="A0A852SL36"/>
<reference evidence="2 3" key="1">
    <citation type="submission" date="2020-07" db="EMBL/GenBank/DDBJ databases">
        <title>Sequencing the genomes of 1000 actinobacteria strains.</title>
        <authorList>
            <person name="Klenk H.-P."/>
        </authorList>
    </citation>
    <scope>NUCLEOTIDE SEQUENCE [LARGE SCALE GENOMIC DNA]</scope>
    <source>
        <strain evidence="2 3">DSM 23870</strain>
    </source>
</reference>
<evidence type="ECO:0000313" key="3">
    <source>
        <dbReference type="Proteomes" id="UP000581087"/>
    </source>
</evidence>
<dbReference type="Proteomes" id="UP000581087">
    <property type="component" value="Unassembled WGS sequence"/>
</dbReference>
<keyword evidence="2" id="KW-0969">Cilium</keyword>
<comment type="caution">
    <text evidence="2">The sequence shown here is derived from an EMBL/GenBank/DDBJ whole genome shotgun (WGS) entry which is preliminary data.</text>
</comment>
<proteinExistence type="predicted"/>
<keyword evidence="1" id="KW-1133">Transmembrane helix</keyword>
<protein>
    <submittedName>
        <fullName evidence="2">Flagellar biosynthesis/type III secretory pathway M-ring protein FliF/YscJ</fullName>
    </submittedName>
</protein>
<accession>A0A852SL36</accession>
<gene>
    <name evidence="2" type="ORF">BJ972_002978</name>
</gene>
<organism evidence="2 3">
    <name type="scientific">Agromyces atrinae</name>
    <dbReference type="NCBI Taxonomy" id="592376"/>
    <lineage>
        <taxon>Bacteria</taxon>
        <taxon>Bacillati</taxon>
        <taxon>Actinomycetota</taxon>
        <taxon>Actinomycetes</taxon>
        <taxon>Micrococcales</taxon>
        <taxon>Microbacteriaceae</taxon>
        <taxon>Agromyces</taxon>
    </lineage>
</organism>
<feature type="transmembrane region" description="Helical" evidence="1">
    <location>
        <begin position="12"/>
        <end position="30"/>
    </location>
</feature>
<evidence type="ECO:0000313" key="2">
    <source>
        <dbReference type="EMBL" id="NYD68459.1"/>
    </source>
</evidence>
<dbReference type="EMBL" id="JACCBI010000001">
    <property type="protein sequence ID" value="NYD68459.1"/>
    <property type="molecule type" value="Genomic_DNA"/>
</dbReference>
<name>A0A852SL36_9MICO</name>
<keyword evidence="1" id="KW-0472">Membrane</keyword>
<dbReference type="RefSeq" id="WP_164990006.1">
    <property type="nucleotide sequence ID" value="NZ_JACCBI010000001.1"/>
</dbReference>
<keyword evidence="2" id="KW-0282">Flagellum</keyword>
<sequence length="58" mass="6727">MDDYWLNAIWSVSPTILIGVLFWVVMRAVIRSDRNERAAYAKIEAEERRRLGLDSTAT</sequence>
<keyword evidence="1" id="KW-0812">Transmembrane</keyword>